<sequence>MIVRFGVPITIYFKKFSFEQYPENFFKMKRSIQLSALLTILLCIYMNAAWAQIPCPTGASITSNNFCIYIQWASPISTTLLDSTKIVYVPGLGGNKVSKYAFQQIATNNTLIDVFKDTSGQGGGGSCNANTNNISLNSLAGAIIKFLIGNDTIQCLIASPLPVQMVSFNVYRRSATTADIQWITAQEENINYFSVQRSLNAIDWQELSKYNPQNDNSTTTHTYDYIDQALPTQAKVYYRIVTTDYNGYLTDSKVATLNITTDADGHATVYPTVTTGSVTIQTSDVKSTCSITSMLGQIVQVPIDDEGTVKIADMSSLAAGMYLLNIQSSTGDHEVVKLMKY</sequence>
<evidence type="ECO:0000259" key="1">
    <source>
        <dbReference type="Pfam" id="PF18962"/>
    </source>
</evidence>
<keyword evidence="3" id="KW-1185">Reference proteome</keyword>
<proteinExistence type="predicted"/>
<dbReference type="Pfam" id="PF18962">
    <property type="entry name" value="Por_Secre_tail"/>
    <property type="match status" value="1"/>
</dbReference>
<comment type="caution">
    <text evidence="2">The sequence shown here is derived from an EMBL/GenBank/DDBJ whole genome shotgun (WGS) entry which is preliminary data.</text>
</comment>
<dbReference type="EMBL" id="QKTW01000003">
    <property type="protein sequence ID" value="PZF74397.1"/>
    <property type="molecule type" value="Genomic_DNA"/>
</dbReference>
<evidence type="ECO:0000313" key="3">
    <source>
        <dbReference type="Proteomes" id="UP000248745"/>
    </source>
</evidence>
<dbReference type="NCBIfam" id="TIGR04183">
    <property type="entry name" value="Por_Secre_tail"/>
    <property type="match status" value="1"/>
</dbReference>
<evidence type="ECO:0000313" key="2">
    <source>
        <dbReference type="EMBL" id="PZF74397.1"/>
    </source>
</evidence>
<dbReference type="OrthoDB" id="652131at2"/>
<dbReference type="Proteomes" id="UP000248745">
    <property type="component" value="Unassembled WGS sequence"/>
</dbReference>
<reference evidence="2 3" key="1">
    <citation type="submission" date="2018-06" db="EMBL/GenBank/DDBJ databases">
        <title>Mucibacter soli gen. nov., sp. nov., a new member of the family Chitinophagaceae producing mucin.</title>
        <authorList>
            <person name="Kim M.-K."/>
            <person name="Park S."/>
            <person name="Kim T.-S."/>
            <person name="Joung Y."/>
            <person name="Han J.-H."/>
            <person name="Kim S.B."/>
        </authorList>
    </citation>
    <scope>NUCLEOTIDE SEQUENCE [LARGE SCALE GENOMIC DNA]</scope>
    <source>
        <strain evidence="2 3">R1-15</strain>
    </source>
</reference>
<feature type="domain" description="Secretion system C-terminal sorting" evidence="1">
    <location>
        <begin position="269"/>
        <end position="332"/>
    </location>
</feature>
<name>A0A2W2BET2_9BACT</name>
<gene>
    <name evidence="2" type="ORF">DN068_02115</name>
</gene>
<organism evidence="2 3">
    <name type="scientific">Taibaiella soli</name>
    <dbReference type="NCBI Taxonomy" id="1649169"/>
    <lineage>
        <taxon>Bacteria</taxon>
        <taxon>Pseudomonadati</taxon>
        <taxon>Bacteroidota</taxon>
        <taxon>Chitinophagia</taxon>
        <taxon>Chitinophagales</taxon>
        <taxon>Chitinophagaceae</taxon>
        <taxon>Taibaiella</taxon>
    </lineage>
</organism>
<dbReference type="InterPro" id="IPR026444">
    <property type="entry name" value="Secre_tail"/>
</dbReference>
<dbReference type="AlphaFoldDB" id="A0A2W2BET2"/>
<protein>
    <recommendedName>
        <fullName evidence="1">Secretion system C-terminal sorting domain-containing protein</fullName>
    </recommendedName>
</protein>
<accession>A0A2W2BET2</accession>